<dbReference type="PANTHER" id="PTHR44943">
    <property type="entry name" value="CELLULOSE SYNTHASE OPERON PROTEIN C"/>
    <property type="match status" value="1"/>
</dbReference>
<dbReference type="SMART" id="SM00028">
    <property type="entry name" value="TPR"/>
    <property type="match status" value="3"/>
</dbReference>
<dbReference type="AlphaFoldDB" id="A0A383A5W2"/>
<reference evidence="3" key="1">
    <citation type="submission" date="2018-05" db="EMBL/GenBank/DDBJ databases">
        <authorList>
            <person name="Lanie J.A."/>
            <person name="Ng W.-L."/>
            <person name="Kazmierczak K.M."/>
            <person name="Andrzejewski T.M."/>
            <person name="Davidsen T.M."/>
            <person name="Wayne K.J."/>
            <person name="Tettelin H."/>
            <person name="Glass J.I."/>
            <person name="Rusch D."/>
            <person name="Podicherti R."/>
            <person name="Tsui H.-C.T."/>
            <person name="Winkler M.E."/>
        </authorList>
    </citation>
    <scope>NUCLEOTIDE SEQUENCE</scope>
</reference>
<accession>A0A383A5W2</accession>
<evidence type="ECO:0000256" key="2">
    <source>
        <dbReference type="ARBA" id="ARBA00022803"/>
    </source>
</evidence>
<feature type="non-terminal residue" evidence="3">
    <location>
        <position position="253"/>
    </location>
</feature>
<evidence type="ECO:0000256" key="1">
    <source>
        <dbReference type="ARBA" id="ARBA00022737"/>
    </source>
</evidence>
<dbReference type="InterPro" id="IPR051685">
    <property type="entry name" value="Ycf3/AcsC/BcsC/TPR_MFPF"/>
</dbReference>
<dbReference type="Pfam" id="PF13181">
    <property type="entry name" value="TPR_8"/>
    <property type="match status" value="2"/>
</dbReference>
<name>A0A383A5W2_9ZZZZ</name>
<dbReference type="InterPro" id="IPR019734">
    <property type="entry name" value="TPR_rpt"/>
</dbReference>
<keyword evidence="1" id="KW-0677">Repeat</keyword>
<dbReference type="InterPro" id="IPR011990">
    <property type="entry name" value="TPR-like_helical_dom_sf"/>
</dbReference>
<evidence type="ECO:0000313" key="3">
    <source>
        <dbReference type="EMBL" id="SVE03034.1"/>
    </source>
</evidence>
<organism evidence="3">
    <name type="scientific">marine metagenome</name>
    <dbReference type="NCBI Taxonomy" id="408172"/>
    <lineage>
        <taxon>unclassified sequences</taxon>
        <taxon>metagenomes</taxon>
        <taxon>ecological metagenomes</taxon>
    </lineage>
</organism>
<dbReference type="EMBL" id="UINC01189377">
    <property type="protein sequence ID" value="SVE03034.1"/>
    <property type="molecule type" value="Genomic_DNA"/>
</dbReference>
<dbReference type="SUPFAM" id="SSF48452">
    <property type="entry name" value="TPR-like"/>
    <property type="match status" value="1"/>
</dbReference>
<protein>
    <submittedName>
        <fullName evidence="3">Uncharacterized protein</fullName>
    </submittedName>
</protein>
<dbReference type="PANTHER" id="PTHR44943:SF8">
    <property type="entry name" value="TPR REPEAT-CONTAINING PROTEIN MJ0263"/>
    <property type="match status" value="1"/>
</dbReference>
<keyword evidence="2" id="KW-0802">TPR repeat</keyword>
<dbReference type="Gene3D" id="1.25.40.10">
    <property type="entry name" value="Tetratricopeptide repeat domain"/>
    <property type="match status" value="1"/>
</dbReference>
<feature type="non-terminal residue" evidence="3">
    <location>
        <position position="1"/>
    </location>
</feature>
<sequence length="253" mass="28115">ASIHYVHGLALLKLGRFEEAIKPFQGCIAERDEPTFTARFKGVEGPGPHHLLAYCLAKTGQEETAIAEYEQALDMAPEATSVRHGYAHYLTELEQPEKAVKLLFDAIENGSIDAHLWSLGCHIVNGHLNDSEVALHWTDCAIDEFPEHPEISKQRGIALLTVGNFKDALVFFEKTPQHPLNEGARILCCIATGQTAQLSDPDKEQLISTAFMEWYRRLLERGQNESANRLAENIDTLETVLPTAAMVLREAVS</sequence>
<proteinExistence type="predicted"/>
<gene>
    <name evidence="3" type="ORF">METZ01_LOCUS455888</name>
</gene>